<protein>
    <submittedName>
        <fullName evidence="1">Uncharacterized protein</fullName>
    </submittedName>
</protein>
<name>A0A4C1ULW4_EUMVA</name>
<sequence length="187" mass="19890">MPLVPFGMSRGADASRNIRSKSIAGRGHRYRFEGKNAAILQPTLICSSVPLDSAYCCPRCGRVGTCRCGPCGPRSPCRCDPCDPCCPCCCSTYTPTGDRPRQSKDGVPPPCACGRCGNSRCRIYGPSGPYASGSSSKLRNPCPWGPRGPCGCGPCRCDLCYGPSGPLCPCRNMSPYPYQCPSTSNRK</sequence>
<dbReference type="AlphaFoldDB" id="A0A4C1ULW4"/>
<proteinExistence type="predicted"/>
<dbReference type="EMBL" id="BGZK01000190">
    <property type="protein sequence ID" value="GBP27160.1"/>
    <property type="molecule type" value="Genomic_DNA"/>
</dbReference>
<evidence type="ECO:0000313" key="2">
    <source>
        <dbReference type="Proteomes" id="UP000299102"/>
    </source>
</evidence>
<comment type="caution">
    <text evidence="1">The sequence shown here is derived from an EMBL/GenBank/DDBJ whole genome shotgun (WGS) entry which is preliminary data.</text>
</comment>
<evidence type="ECO:0000313" key="1">
    <source>
        <dbReference type="EMBL" id="GBP27160.1"/>
    </source>
</evidence>
<dbReference type="Proteomes" id="UP000299102">
    <property type="component" value="Unassembled WGS sequence"/>
</dbReference>
<accession>A0A4C1ULW4</accession>
<organism evidence="1 2">
    <name type="scientific">Eumeta variegata</name>
    <name type="common">Bagworm moth</name>
    <name type="synonym">Eumeta japonica</name>
    <dbReference type="NCBI Taxonomy" id="151549"/>
    <lineage>
        <taxon>Eukaryota</taxon>
        <taxon>Metazoa</taxon>
        <taxon>Ecdysozoa</taxon>
        <taxon>Arthropoda</taxon>
        <taxon>Hexapoda</taxon>
        <taxon>Insecta</taxon>
        <taxon>Pterygota</taxon>
        <taxon>Neoptera</taxon>
        <taxon>Endopterygota</taxon>
        <taxon>Lepidoptera</taxon>
        <taxon>Glossata</taxon>
        <taxon>Ditrysia</taxon>
        <taxon>Tineoidea</taxon>
        <taxon>Psychidae</taxon>
        <taxon>Oiketicinae</taxon>
        <taxon>Eumeta</taxon>
    </lineage>
</organism>
<reference evidence="1 2" key="1">
    <citation type="journal article" date="2019" name="Commun. Biol.">
        <title>The bagworm genome reveals a unique fibroin gene that provides high tensile strength.</title>
        <authorList>
            <person name="Kono N."/>
            <person name="Nakamura H."/>
            <person name="Ohtoshi R."/>
            <person name="Tomita M."/>
            <person name="Numata K."/>
            <person name="Arakawa K."/>
        </authorList>
    </citation>
    <scope>NUCLEOTIDE SEQUENCE [LARGE SCALE GENOMIC DNA]</scope>
</reference>
<gene>
    <name evidence="1" type="ORF">EVAR_15933_1</name>
</gene>
<keyword evidence="2" id="KW-1185">Reference proteome</keyword>